<accession>A0A1W0BGV3</accession>
<feature type="domain" description="HTH arsR-type" evidence="4">
    <location>
        <begin position="1"/>
        <end position="79"/>
    </location>
</feature>
<dbReference type="PANTHER" id="PTHR33154">
    <property type="entry name" value="TRANSCRIPTIONAL REGULATOR, ARSR FAMILY"/>
    <property type="match status" value="1"/>
</dbReference>
<evidence type="ECO:0000313" key="5">
    <source>
        <dbReference type="EMBL" id="ONM48024.1"/>
    </source>
</evidence>
<dbReference type="PROSITE" id="PS50987">
    <property type="entry name" value="HTH_ARSR_2"/>
    <property type="match status" value="1"/>
</dbReference>
<evidence type="ECO:0000256" key="2">
    <source>
        <dbReference type="ARBA" id="ARBA00023125"/>
    </source>
</evidence>
<dbReference type="InterPro" id="IPR036388">
    <property type="entry name" value="WH-like_DNA-bd_sf"/>
</dbReference>
<dbReference type="PANTHER" id="PTHR33154:SF33">
    <property type="entry name" value="TRANSCRIPTIONAL REPRESSOR SDPR"/>
    <property type="match status" value="1"/>
</dbReference>
<dbReference type="CDD" id="cd00090">
    <property type="entry name" value="HTH_ARSR"/>
    <property type="match status" value="1"/>
</dbReference>
<keyword evidence="1" id="KW-0805">Transcription regulation</keyword>
<reference evidence="5 6" key="1">
    <citation type="journal article" date="2016" name="Antonie Van Leeuwenhoek">
        <title>Nocardia donostiensis sp. nov., isolated from human respiratory specimens.</title>
        <authorList>
            <person name="Ercibengoa M."/>
            <person name="Bell M."/>
            <person name="Marimon J.M."/>
            <person name="Humrighouse B."/>
            <person name="Klenk H.P."/>
            <person name="Potter G."/>
            <person name="Perez-Trallero E."/>
        </authorList>
    </citation>
    <scope>NUCLEOTIDE SEQUENCE [LARGE SCALE GENOMIC DNA]</scope>
    <source>
        <strain evidence="5 6">X1655</strain>
    </source>
</reference>
<gene>
    <name evidence="5" type="ORF">B0T46_14935</name>
</gene>
<dbReference type="InterPro" id="IPR001845">
    <property type="entry name" value="HTH_ArsR_DNA-bd_dom"/>
</dbReference>
<dbReference type="SMART" id="SM00419">
    <property type="entry name" value="HTH_CRP"/>
    <property type="match status" value="1"/>
</dbReference>
<keyword evidence="6" id="KW-1185">Reference proteome</keyword>
<organism evidence="5 6">
    <name type="scientific">Nocardia donostiensis</name>
    <dbReference type="NCBI Taxonomy" id="1538463"/>
    <lineage>
        <taxon>Bacteria</taxon>
        <taxon>Bacillati</taxon>
        <taxon>Actinomycetota</taxon>
        <taxon>Actinomycetes</taxon>
        <taxon>Mycobacteriales</taxon>
        <taxon>Nocardiaceae</taxon>
        <taxon>Nocardia</taxon>
    </lineage>
</organism>
<dbReference type="SUPFAM" id="SSF46785">
    <property type="entry name" value="Winged helix' DNA-binding domain"/>
    <property type="match status" value="1"/>
</dbReference>
<dbReference type="Gene3D" id="1.10.10.10">
    <property type="entry name" value="Winged helix-like DNA-binding domain superfamily/Winged helix DNA-binding domain"/>
    <property type="match status" value="1"/>
</dbReference>
<dbReference type="InterPro" id="IPR051081">
    <property type="entry name" value="HTH_MetalResp_TranReg"/>
</dbReference>
<dbReference type="InterPro" id="IPR011991">
    <property type="entry name" value="ArsR-like_HTH"/>
</dbReference>
<comment type="caution">
    <text evidence="5">The sequence shown here is derived from an EMBL/GenBank/DDBJ whole genome shotgun (WGS) entry which is preliminary data.</text>
</comment>
<evidence type="ECO:0000313" key="6">
    <source>
        <dbReference type="Proteomes" id="UP000188836"/>
    </source>
</evidence>
<evidence type="ECO:0000256" key="1">
    <source>
        <dbReference type="ARBA" id="ARBA00023015"/>
    </source>
</evidence>
<dbReference type="InterPro" id="IPR012318">
    <property type="entry name" value="HTH_CRP"/>
</dbReference>
<dbReference type="GO" id="GO:0003700">
    <property type="term" value="F:DNA-binding transcription factor activity"/>
    <property type="evidence" value="ECO:0007669"/>
    <property type="project" value="InterPro"/>
</dbReference>
<dbReference type="Proteomes" id="UP000188836">
    <property type="component" value="Unassembled WGS sequence"/>
</dbReference>
<evidence type="ECO:0000256" key="3">
    <source>
        <dbReference type="ARBA" id="ARBA00023163"/>
    </source>
</evidence>
<dbReference type="AlphaFoldDB" id="A0A1W0BGV3"/>
<dbReference type="InterPro" id="IPR036390">
    <property type="entry name" value="WH_DNA-bd_sf"/>
</dbReference>
<dbReference type="STRING" id="1538463.B0T36_21675"/>
<dbReference type="Pfam" id="PF12840">
    <property type="entry name" value="HTH_20"/>
    <property type="match status" value="1"/>
</dbReference>
<dbReference type="GO" id="GO:0003677">
    <property type="term" value="F:DNA binding"/>
    <property type="evidence" value="ECO:0007669"/>
    <property type="project" value="UniProtKB-KW"/>
</dbReference>
<dbReference type="SMART" id="SM00418">
    <property type="entry name" value="HTH_ARSR"/>
    <property type="match status" value="1"/>
</dbReference>
<dbReference type="EMBL" id="MUMY01000012">
    <property type="protein sequence ID" value="ONM48024.1"/>
    <property type="molecule type" value="Genomic_DNA"/>
</dbReference>
<keyword evidence="2" id="KW-0238">DNA-binding</keyword>
<proteinExistence type="predicted"/>
<dbReference type="NCBIfam" id="NF033788">
    <property type="entry name" value="HTH_metalloreg"/>
    <property type="match status" value="1"/>
</dbReference>
<protein>
    <submittedName>
        <fullName evidence="5">Transcriptional regulator</fullName>
    </submittedName>
</protein>
<sequence>MRREIFERLARRPASVGELAEALPITRQAVSQHLRVLREGGLVVAEPQGTRRIYRIDPDGLAGLRAYFQRIWDHSLAAFQKAAETAATDTAGQEPNR</sequence>
<keyword evidence="3" id="KW-0804">Transcription</keyword>
<name>A0A1W0BGV3_9NOCA</name>
<evidence type="ECO:0000259" key="4">
    <source>
        <dbReference type="PROSITE" id="PS50987"/>
    </source>
</evidence>